<dbReference type="Proteomes" id="UP000440732">
    <property type="component" value="Unassembled WGS sequence"/>
</dbReference>
<dbReference type="Pfam" id="PF07690">
    <property type="entry name" value="MFS_1"/>
    <property type="match status" value="1"/>
</dbReference>
<feature type="transmembrane region" description="Helical" evidence="6">
    <location>
        <begin position="129"/>
        <end position="147"/>
    </location>
</feature>
<feature type="transmembrane region" description="Helical" evidence="6">
    <location>
        <begin position="200"/>
        <end position="220"/>
    </location>
</feature>
<evidence type="ECO:0000313" key="13">
    <source>
        <dbReference type="EMBL" id="KAE9207890.1"/>
    </source>
</evidence>
<name>A0A6A3TXG3_9STRA</name>
<dbReference type="EMBL" id="QXGC01000633">
    <property type="protein sequence ID" value="KAE9226854.1"/>
    <property type="molecule type" value="Genomic_DNA"/>
</dbReference>
<evidence type="ECO:0000313" key="26">
    <source>
        <dbReference type="Proteomes" id="UP000486351"/>
    </source>
</evidence>
<accession>A0A6A3TXG3</accession>
<evidence type="ECO:0000313" key="27">
    <source>
        <dbReference type="Proteomes" id="UP000488956"/>
    </source>
</evidence>
<dbReference type="PANTHER" id="PTHR10924">
    <property type="entry name" value="MAJOR FACILITATOR SUPERFAMILY PROTEIN-RELATED"/>
    <property type="match status" value="1"/>
</dbReference>
<dbReference type="EMBL" id="QXFZ01000541">
    <property type="protein sequence ID" value="KAE9112601.1"/>
    <property type="molecule type" value="Genomic_DNA"/>
</dbReference>
<evidence type="ECO:0000313" key="24">
    <source>
        <dbReference type="Proteomes" id="UP000460718"/>
    </source>
</evidence>
<dbReference type="Proteomes" id="UP000437068">
    <property type="component" value="Unassembled WGS sequence"/>
</dbReference>
<dbReference type="EMBL" id="QXGA01000628">
    <property type="protein sequence ID" value="KAE9143315.1"/>
    <property type="molecule type" value="Genomic_DNA"/>
</dbReference>
<gene>
    <name evidence="16" type="ORF">PF001_g11796</name>
    <name evidence="14" type="ORF">PF002_g14047</name>
    <name evidence="15" type="ORF">PF004_g11530</name>
    <name evidence="13" type="ORF">PF005_g12426</name>
    <name evidence="12" type="ORF">PF006_g11653</name>
    <name evidence="11" type="ORF">PF007_g11040</name>
    <name evidence="17" type="ORF">PF008_g11535</name>
    <name evidence="8" type="ORF">PF009_g13648</name>
    <name evidence="10" type="ORF">PF010_g12068</name>
    <name evidence="9" type="ORF">PF011_g9458</name>
</gene>
<feature type="region of interest" description="Disordered" evidence="5">
    <location>
        <begin position="1"/>
        <end position="25"/>
    </location>
</feature>
<evidence type="ECO:0000256" key="6">
    <source>
        <dbReference type="SAM" id="Phobius"/>
    </source>
</evidence>
<dbReference type="GO" id="GO:0022857">
    <property type="term" value="F:transmembrane transporter activity"/>
    <property type="evidence" value="ECO:0007669"/>
    <property type="project" value="InterPro"/>
</dbReference>
<evidence type="ECO:0000256" key="5">
    <source>
        <dbReference type="SAM" id="MobiDB-lite"/>
    </source>
</evidence>
<evidence type="ECO:0000313" key="25">
    <source>
        <dbReference type="Proteomes" id="UP000476176"/>
    </source>
</evidence>
<dbReference type="Proteomes" id="UP000429523">
    <property type="component" value="Unassembled WGS sequence"/>
</dbReference>
<dbReference type="Proteomes" id="UP000488956">
    <property type="component" value="Unassembled WGS sequence"/>
</dbReference>
<keyword evidence="2 6" id="KW-0812">Transmembrane</keyword>
<protein>
    <recommendedName>
        <fullName evidence="7">Major facilitator superfamily (MFS) profile domain-containing protein</fullName>
    </recommendedName>
</protein>
<feature type="transmembrane region" description="Helical" evidence="6">
    <location>
        <begin position="250"/>
        <end position="271"/>
    </location>
</feature>
<feature type="transmembrane region" description="Helical" evidence="6">
    <location>
        <begin position="283"/>
        <end position="303"/>
    </location>
</feature>
<evidence type="ECO:0000313" key="22">
    <source>
        <dbReference type="Proteomes" id="UP000440732"/>
    </source>
</evidence>
<evidence type="ECO:0000313" key="18">
    <source>
        <dbReference type="Proteomes" id="UP000429523"/>
    </source>
</evidence>
<feature type="transmembrane region" description="Helical" evidence="6">
    <location>
        <begin position="99"/>
        <end position="120"/>
    </location>
</feature>
<dbReference type="AlphaFoldDB" id="A0A6A3TXG3"/>
<dbReference type="PANTHER" id="PTHR10924:SF6">
    <property type="entry name" value="SOLUTE CARRIER FAMILY 49 MEMBER A3"/>
    <property type="match status" value="1"/>
</dbReference>
<keyword evidence="4 6" id="KW-0472">Membrane</keyword>
<evidence type="ECO:0000256" key="3">
    <source>
        <dbReference type="ARBA" id="ARBA00022989"/>
    </source>
</evidence>
<evidence type="ECO:0000313" key="9">
    <source>
        <dbReference type="EMBL" id="KAE9011236.1"/>
    </source>
</evidence>
<dbReference type="Proteomes" id="UP000486351">
    <property type="component" value="Unassembled WGS sequence"/>
</dbReference>
<dbReference type="Proteomes" id="UP000441208">
    <property type="component" value="Unassembled WGS sequence"/>
</dbReference>
<dbReference type="PROSITE" id="PS50850">
    <property type="entry name" value="MFS"/>
    <property type="match status" value="1"/>
</dbReference>
<comment type="subcellular location">
    <subcellularLocation>
        <location evidence="1">Membrane</location>
        <topology evidence="1">Multi-pass membrane protein</topology>
    </subcellularLocation>
</comment>
<comment type="caution">
    <text evidence="12">The sequence shown here is derived from an EMBL/GenBank/DDBJ whole genome shotgun (WGS) entry which is preliminary data.</text>
</comment>
<dbReference type="EMBL" id="QXFY01000619">
    <property type="protein sequence ID" value="KAE9339536.1"/>
    <property type="molecule type" value="Genomic_DNA"/>
</dbReference>
<dbReference type="Proteomes" id="UP000433483">
    <property type="component" value="Unassembled WGS sequence"/>
</dbReference>
<feature type="transmembrane region" description="Helical" evidence="6">
    <location>
        <begin position="341"/>
        <end position="360"/>
    </location>
</feature>
<dbReference type="InterPro" id="IPR036259">
    <property type="entry name" value="MFS_trans_sf"/>
</dbReference>
<dbReference type="GO" id="GO:0016020">
    <property type="term" value="C:membrane"/>
    <property type="evidence" value="ECO:0007669"/>
    <property type="project" value="UniProtKB-SubCell"/>
</dbReference>
<evidence type="ECO:0000313" key="21">
    <source>
        <dbReference type="Proteomes" id="UP000440367"/>
    </source>
</evidence>
<feature type="domain" description="Major facilitator superfamily (MFS) profile" evidence="7">
    <location>
        <begin position="34"/>
        <end position="441"/>
    </location>
</feature>
<keyword evidence="3 6" id="KW-1133">Transmembrane helix</keyword>
<evidence type="ECO:0000256" key="1">
    <source>
        <dbReference type="ARBA" id="ARBA00004141"/>
    </source>
</evidence>
<dbReference type="EMBL" id="QXGF01000720">
    <property type="protein sequence ID" value="KAE8936430.1"/>
    <property type="molecule type" value="Genomic_DNA"/>
</dbReference>
<dbReference type="EMBL" id="QXFX01000661">
    <property type="protein sequence ID" value="KAE9108011.1"/>
    <property type="molecule type" value="Genomic_DNA"/>
</dbReference>
<evidence type="ECO:0000313" key="17">
    <source>
        <dbReference type="EMBL" id="KAE9339536.1"/>
    </source>
</evidence>
<evidence type="ECO:0000313" key="15">
    <source>
        <dbReference type="EMBL" id="KAE9226854.1"/>
    </source>
</evidence>
<evidence type="ECO:0000313" key="11">
    <source>
        <dbReference type="EMBL" id="KAE9112601.1"/>
    </source>
</evidence>
<dbReference type="Proteomes" id="UP000440367">
    <property type="component" value="Unassembled WGS sequence"/>
</dbReference>
<dbReference type="InterPro" id="IPR049680">
    <property type="entry name" value="FLVCR1-2_SLC49-like"/>
</dbReference>
<feature type="compositionally biased region" description="Basic and acidic residues" evidence="5">
    <location>
        <begin position="1"/>
        <end position="13"/>
    </location>
</feature>
<feature type="transmembrane region" description="Helical" evidence="6">
    <location>
        <begin position="76"/>
        <end position="93"/>
    </location>
</feature>
<dbReference type="EMBL" id="QXGB01000658">
    <property type="protein sequence ID" value="KAE9207890.1"/>
    <property type="molecule type" value="Genomic_DNA"/>
</dbReference>
<dbReference type="Proteomes" id="UP000460718">
    <property type="component" value="Unassembled WGS sequence"/>
</dbReference>
<reference evidence="18 19" key="1">
    <citation type="submission" date="2018-08" db="EMBL/GenBank/DDBJ databases">
        <title>Genomic investigation of the strawberry pathogen Phytophthora fragariae indicates pathogenicity is determined by transcriptional variation in three key races.</title>
        <authorList>
            <person name="Adams T.M."/>
            <person name="Armitage A.D."/>
            <person name="Sobczyk M.K."/>
            <person name="Bates H.J."/>
            <person name="Dunwell J.M."/>
            <person name="Nellist C.F."/>
            <person name="Harrison R.J."/>
        </authorList>
    </citation>
    <scope>NUCLEOTIDE SEQUENCE [LARGE SCALE GENOMIC DNA]</scope>
    <source>
        <strain evidence="16 20">A4</strain>
        <strain evidence="14 21">BC-1</strain>
        <strain evidence="15 25">BC-23</strain>
        <strain evidence="13 19">NOV-27</strain>
        <strain evidence="12 22">NOV-5</strain>
        <strain evidence="11 23">NOV-71</strain>
        <strain evidence="17 26">NOV-77</strain>
        <strain evidence="8 18">NOV-9</strain>
        <strain evidence="10 27">ONT-3</strain>
        <strain evidence="9 24">SCRP245</strain>
    </source>
</reference>
<dbReference type="Proteomes" id="UP000476176">
    <property type="component" value="Unassembled WGS sequence"/>
</dbReference>
<evidence type="ECO:0000313" key="14">
    <source>
        <dbReference type="EMBL" id="KAE9226660.1"/>
    </source>
</evidence>
<dbReference type="EMBL" id="QXFW01000471">
    <property type="protein sequence ID" value="KAE9011236.1"/>
    <property type="molecule type" value="Genomic_DNA"/>
</dbReference>
<organism evidence="12 22">
    <name type="scientific">Phytophthora fragariae</name>
    <dbReference type="NCBI Taxonomy" id="53985"/>
    <lineage>
        <taxon>Eukaryota</taxon>
        <taxon>Sar</taxon>
        <taxon>Stramenopiles</taxon>
        <taxon>Oomycota</taxon>
        <taxon>Peronosporomycetes</taxon>
        <taxon>Peronosporales</taxon>
        <taxon>Peronosporaceae</taxon>
        <taxon>Phytophthora</taxon>
    </lineage>
</organism>
<evidence type="ECO:0000313" key="23">
    <source>
        <dbReference type="Proteomes" id="UP000441208"/>
    </source>
</evidence>
<sequence>MTASVRHETKGKEGYSPLLPRSPQKASPEDSCKKWFMLAILSVLSAINQAICYSYAPIDSIVEARWQKRVRTEHLITIYFISYIPCSFIGSWLMDKFGLRFGVLLGGLLQAVGASLRYLACAFEPVDEVYVTVVGQVLASFAMPFMVNSPAVLSANWFPSSQRATSTSVAVNANALGTALVYLIAPFVVDSSDEVPEYNFAMAVLAGGGWTVALLFFWSFPNARHDHPKSHLGDEYDWGQWMNAFTHDGFWHTVVAFSLAECVLNAMCALLTKFLSVTSFSTAQIGVFGSVFIISSLVGSQVISRYVDERQNHKTAMQICLLLIAVGIALFRLAPKDEVHATLLSLLFLGFVLGPVQPIVLELGVECAFPTSAATVAALQQLSGNFLSAIVVPSLSAVLRRNLSATGVETTKNFYSSPEWILVFMTTATFIIFCFFDGEHKRYAHESKIISPDSDQHQVLIATKPKDSES</sequence>
<feature type="transmembrane region" description="Helical" evidence="6">
    <location>
        <begin position="315"/>
        <end position="334"/>
    </location>
</feature>
<dbReference type="InterPro" id="IPR011701">
    <property type="entry name" value="MFS"/>
</dbReference>
<proteinExistence type="predicted"/>
<evidence type="ECO:0000256" key="2">
    <source>
        <dbReference type="ARBA" id="ARBA00022692"/>
    </source>
</evidence>
<evidence type="ECO:0000313" key="12">
    <source>
        <dbReference type="EMBL" id="KAE9143315.1"/>
    </source>
</evidence>
<evidence type="ECO:0000313" key="19">
    <source>
        <dbReference type="Proteomes" id="UP000433483"/>
    </source>
</evidence>
<dbReference type="SUPFAM" id="SSF103473">
    <property type="entry name" value="MFS general substrate transporter"/>
    <property type="match status" value="1"/>
</dbReference>
<feature type="transmembrane region" description="Helical" evidence="6">
    <location>
        <begin position="35"/>
        <end position="56"/>
    </location>
</feature>
<feature type="transmembrane region" description="Helical" evidence="6">
    <location>
        <begin position="420"/>
        <end position="438"/>
    </location>
</feature>
<evidence type="ECO:0000313" key="20">
    <source>
        <dbReference type="Proteomes" id="UP000437068"/>
    </source>
</evidence>
<feature type="transmembrane region" description="Helical" evidence="6">
    <location>
        <begin position="167"/>
        <end position="188"/>
    </location>
</feature>
<evidence type="ECO:0000313" key="10">
    <source>
        <dbReference type="EMBL" id="KAE9108011.1"/>
    </source>
</evidence>
<dbReference type="Gene3D" id="1.20.1250.20">
    <property type="entry name" value="MFS general substrate transporter like domains"/>
    <property type="match status" value="1"/>
</dbReference>
<dbReference type="EMBL" id="QXGD01000737">
    <property type="protein sequence ID" value="KAE9226660.1"/>
    <property type="molecule type" value="Genomic_DNA"/>
</dbReference>
<evidence type="ECO:0000259" key="7">
    <source>
        <dbReference type="PROSITE" id="PS50850"/>
    </source>
</evidence>
<dbReference type="OrthoDB" id="422206at2759"/>
<evidence type="ECO:0000256" key="4">
    <source>
        <dbReference type="ARBA" id="ARBA00023136"/>
    </source>
</evidence>
<dbReference type="InterPro" id="IPR020846">
    <property type="entry name" value="MFS_dom"/>
</dbReference>
<evidence type="ECO:0000313" key="8">
    <source>
        <dbReference type="EMBL" id="KAE8936430.1"/>
    </source>
</evidence>
<evidence type="ECO:0000313" key="16">
    <source>
        <dbReference type="EMBL" id="KAE9307082.1"/>
    </source>
</evidence>
<keyword evidence="19" id="KW-1185">Reference proteome</keyword>
<dbReference type="EMBL" id="QXGE01000639">
    <property type="protein sequence ID" value="KAE9307082.1"/>
    <property type="molecule type" value="Genomic_DNA"/>
</dbReference>